<dbReference type="KEGG" id="sazo:D1868_04620"/>
<dbReference type="AlphaFoldDB" id="A0A650CNR4"/>
<accession>A0A650CNR4</accession>
<organism evidence="1 2">
    <name type="scientific">Stygiolobus azoricus</name>
    <dbReference type="NCBI Taxonomy" id="41675"/>
    <lineage>
        <taxon>Archaea</taxon>
        <taxon>Thermoproteota</taxon>
        <taxon>Thermoprotei</taxon>
        <taxon>Sulfolobales</taxon>
        <taxon>Sulfolobaceae</taxon>
        <taxon>Stygiolobus</taxon>
    </lineage>
</organism>
<reference evidence="1 2" key="1">
    <citation type="submission" date="2019-10" db="EMBL/GenBank/DDBJ databases">
        <title>Genome Sequences from Six Type Strain Members of the Archaeal Family Sulfolobaceae: Acidianus ambivalens, Acidianus infernus, Metallosphaera prunae, Stygiolobus azoricus, Sulfolobus metallicus, and Sulfurisphaera ohwakuensis.</title>
        <authorList>
            <person name="Counts J.A."/>
            <person name="Kelly R.M."/>
        </authorList>
    </citation>
    <scope>NUCLEOTIDE SEQUENCE [LARGE SCALE GENOMIC DNA]</scope>
    <source>
        <strain evidence="1 2">FC6</strain>
    </source>
</reference>
<gene>
    <name evidence="1" type="ORF">D1868_04620</name>
</gene>
<evidence type="ECO:0000313" key="2">
    <source>
        <dbReference type="Proteomes" id="UP000423396"/>
    </source>
</evidence>
<name>A0A650CNR4_9CREN</name>
<dbReference type="RefSeq" id="WP_156006006.1">
    <property type="nucleotide sequence ID" value="NZ_CP045483.1"/>
</dbReference>
<dbReference type="EMBL" id="CP045483">
    <property type="protein sequence ID" value="QGR19335.1"/>
    <property type="molecule type" value="Genomic_DNA"/>
</dbReference>
<keyword evidence="2" id="KW-1185">Reference proteome</keyword>
<proteinExistence type="predicted"/>
<protein>
    <submittedName>
        <fullName evidence="1">Uncharacterized protein</fullName>
    </submittedName>
</protein>
<sequence>MSKQFKKILFNNKDLVLIGNLFYADTDIIVNNTEKLKVINSVNNVIYVELNIENDSYRIVKGVLCKSRIHTYLCNIVAEMKKEITDDEEIKRTYLKMLEEVAKVIT</sequence>
<dbReference type="Proteomes" id="UP000423396">
    <property type="component" value="Chromosome"/>
</dbReference>
<dbReference type="GeneID" id="42798330"/>
<evidence type="ECO:0000313" key="1">
    <source>
        <dbReference type="EMBL" id="QGR19335.1"/>
    </source>
</evidence>